<evidence type="ECO:0000256" key="1">
    <source>
        <dbReference type="ARBA" id="ARBA00004651"/>
    </source>
</evidence>
<feature type="transmembrane region" description="Helical" evidence="6">
    <location>
        <begin position="6"/>
        <end position="23"/>
    </location>
</feature>
<feature type="transmembrane region" description="Helical" evidence="6">
    <location>
        <begin position="51"/>
        <end position="72"/>
    </location>
</feature>
<reference evidence="7" key="1">
    <citation type="submission" date="2020-10" db="EMBL/GenBank/DDBJ databases">
        <authorList>
            <person name="Gilroy R."/>
        </authorList>
    </citation>
    <scope>NUCLEOTIDE SEQUENCE</scope>
    <source>
        <strain evidence="7">CHK154-7741</strain>
    </source>
</reference>
<comment type="subcellular location">
    <subcellularLocation>
        <location evidence="1">Cell membrane</location>
        <topology evidence="1">Multi-pass membrane protein</topology>
    </subcellularLocation>
</comment>
<feature type="transmembrane region" description="Helical" evidence="6">
    <location>
        <begin position="28"/>
        <end position="45"/>
    </location>
</feature>
<evidence type="ECO:0000256" key="4">
    <source>
        <dbReference type="ARBA" id="ARBA00022989"/>
    </source>
</evidence>
<comment type="caution">
    <text evidence="7">The sequence shown here is derived from an EMBL/GenBank/DDBJ whole genome shotgun (WGS) entry which is preliminary data.</text>
</comment>
<protein>
    <recommendedName>
        <fullName evidence="9">Hydrogenase</fullName>
    </recommendedName>
</protein>
<dbReference type="EMBL" id="DVOD01000014">
    <property type="protein sequence ID" value="HIU91864.1"/>
    <property type="molecule type" value="Genomic_DNA"/>
</dbReference>
<dbReference type="PANTHER" id="PTHR38601:SF1">
    <property type="entry name" value="HYDROGENASE-4 COMPONENT E"/>
    <property type="match status" value="1"/>
</dbReference>
<reference evidence="7" key="2">
    <citation type="journal article" date="2021" name="PeerJ">
        <title>Extensive microbial diversity within the chicken gut microbiome revealed by metagenomics and culture.</title>
        <authorList>
            <person name="Gilroy R."/>
            <person name="Ravi A."/>
            <person name="Getino M."/>
            <person name="Pursley I."/>
            <person name="Horton D.L."/>
            <person name="Alikhan N.F."/>
            <person name="Baker D."/>
            <person name="Gharbi K."/>
            <person name="Hall N."/>
            <person name="Watson M."/>
            <person name="Adriaenssens E.M."/>
            <person name="Foster-Nyarko E."/>
            <person name="Jarju S."/>
            <person name="Secka A."/>
            <person name="Antonio M."/>
            <person name="Oren A."/>
            <person name="Chaudhuri R.R."/>
            <person name="La Ragione R."/>
            <person name="Hildebrand F."/>
            <person name="Pallen M.J."/>
        </authorList>
    </citation>
    <scope>NUCLEOTIDE SEQUENCE</scope>
    <source>
        <strain evidence="7">CHK154-7741</strain>
    </source>
</reference>
<dbReference type="AlphaFoldDB" id="A0A9D1MZ69"/>
<evidence type="ECO:0000256" key="6">
    <source>
        <dbReference type="SAM" id="Phobius"/>
    </source>
</evidence>
<keyword evidence="4 6" id="KW-1133">Transmembrane helix</keyword>
<dbReference type="Proteomes" id="UP000886748">
    <property type="component" value="Unassembled WGS sequence"/>
</dbReference>
<proteinExistence type="predicted"/>
<evidence type="ECO:0000256" key="2">
    <source>
        <dbReference type="ARBA" id="ARBA00022475"/>
    </source>
</evidence>
<keyword evidence="5 6" id="KW-0472">Membrane</keyword>
<evidence type="ECO:0000313" key="7">
    <source>
        <dbReference type="EMBL" id="HIU91864.1"/>
    </source>
</evidence>
<name>A0A9D1MZ69_9CLOT</name>
<evidence type="ECO:0008006" key="9">
    <source>
        <dbReference type="Google" id="ProtNLM"/>
    </source>
</evidence>
<evidence type="ECO:0000256" key="3">
    <source>
        <dbReference type="ARBA" id="ARBA00022692"/>
    </source>
</evidence>
<dbReference type="PANTHER" id="PTHR38601">
    <property type="entry name" value="HYDROGENASE-4 COMPONENT E"/>
    <property type="match status" value="1"/>
</dbReference>
<organism evidence="7 8">
    <name type="scientific">Candidatus Limenecus avicola</name>
    <dbReference type="NCBI Taxonomy" id="2840847"/>
    <lineage>
        <taxon>Bacteria</taxon>
        <taxon>Bacillati</taxon>
        <taxon>Bacillota</taxon>
        <taxon>Clostridia</taxon>
        <taxon>Eubacteriales</taxon>
        <taxon>Clostridiaceae</taxon>
        <taxon>Clostridiaceae incertae sedis</taxon>
        <taxon>Candidatus Limenecus</taxon>
    </lineage>
</organism>
<evidence type="ECO:0000313" key="8">
    <source>
        <dbReference type="Proteomes" id="UP000886748"/>
    </source>
</evidence>
<gene>
    <name evidence="7" type="ORF">IAD26_01875</name>
</gene>
<feature type="transmembrane region" description="Helical" evidence="6">
    <location>
        <begin position="119"/>
        <end position="138"/>
    </location>
</feature>
<feature type="transmembrane region" description="Helical" evidence="6">
    <location>
        <begin position="92"/>
        <end position="113"/>
    </location>
</feature>
<accession>A0A9D1MZ69</accession>
<feature type="transmembrane region" description="Helical" evidence="6">
    <location>
        <begin position="145"/>
        <end position="165"/>
    </location>
</feature>
<dbReference type="InterPro" id="IPR038730">
    <property type="entry name" value="HyfE-like"/>
</dbReference>
<dbReference type="GO" id="GO:0005886">
    <property type="term" value="C:plasma membrane"/>
    <property type="evidence" value="ECO:0007669"/>
    <property type="project" value="UniProtKB-SubCell"/>
</dbReference>
<keyword evidence="2" id="KW-1003">Cell membrane</keyword>
<feature type="transmembrane region" description="Helical" evidence="6">
    <location>
        <begin position="171"/>
        <end position="192"/>
    </location>
</feature>
<sequence>MENGFILLFGLSMLYLAATSRLISHIRLLIAQGVLLFLICCFGHSEHTGVLNFSFLTLETLGVKAIIIPWFLYKILHKTNSNRDFAPNVPHFYCLVIASVILLAGFLVSNYWFSSVKMISPIYFGVSVATIVISLWLITIKHKIISNVIEFITMENGIFLLSLSVAKEMPILVNLGVLLDVFIAVYILGLFVNVINKEFKDLEVSNLSDLKDYEYND</sequence>
<keyword evidence="3 6" id="KW-0812">Transmembrane</keyword>
<evidence type="ECO:0000256" key="5">
    <source>
        <dbReference type="ARBA" id="ARBA00023136"/>
    </source>
</evidence>